<keyword evidence="1" id="KW-0732">Signal</keyword>
<evidence type="ECO:0000313" key="2">
    <source>
        <dbReference type="EMBL" id="MCB6182919.1"/>
    </source>
</evidence>
<keyword evidence="3" id="KW-1185">Reference proteome</keyword>
<dbReference type="Proteomes" id="UP001165395">
    <property type="component" value="Unassembled WGS sequence"/>
</dbReference>
<organism evidence="2 3">
    <name type="scientific">Leeia speluncae</name>
    <dbReference type="NCBI Taxonomy" id="2884804"/>
    <lineage>
        <taxon>Bacteria</taxon>
        <taxon>Pseudomonadati</taxon>
        <taxon>Pseudomonadota</taxon>
        <taxon>Betaproteobacteria</taxon>
        <taxon>Neisseriales</taxon>
        <taxon>Leeiaceae</taxon>
        <taxon>Leeia</taxon>
    </lineage>
</organism>
<proteinExistence type="predicted"/>
<reference evidence="2" key="1">
    <citation type="submission" date="2021-10" db="EMBL/GenBank/DDBJ databases">
        <title>The complete genome sequence of Leeia sp. TBRC 13508.</title>
        <authorList>
            <person name="Charoenyingcharoen P."/>
            <person name="Yukphan P."/>
        </authorList>
    </citation>
    <scope>NUCLEOTIDE SEQUENCE</scope>
    <source>
        <strain evidence="2">TBRC 13508</strain>
    </source>
</reference>
<accession>A0ABS8D3Z0</accession>
<evidence type="ECO:0000313" key="3">
    <source>
        <dbReference type="Proteomes" id="UP001165395"/>
    </source>
</evidence>
<evidence type="ECO:0000256" key="1">
    <source>
        <dbReference type="SAM" id="SignalP"/>
    </source>
</evidence>
<comment type="caution">
    <text evidence="2">The sequence shown here is derived from an EMBL/GenBank/DDBJ whole genome shotgun (WGS) entry which is preliminary data.</text>
</comment>
<feature type="signal peptide" evidence="1">
    <location>
        <begin position="1"/>
        <end position="24"/>
    </location>
</feature>
<dbReference type="RefSeq" id="WP_227179144.1">
    <property type="nucleotide sequence ID" value="NZ_JAJBZT010000002.1"/>
</dbReference>
<name>A0ABS8D3Z0_9NEIS</name>
<gene>
    <name evidence="2" type="ORF">LIN78_05070</name>
</gene>
<protein>
    <submittedName>
        <fullName evidence="2">Uncharacterized protein</fullName>
    </submittedName>
</protein>
<sequence length="123" mass="13039">MRLRQPLRSLLMISLLAVSAVSHAFEPGKYQTKGNWGELILSNKGTFQLETVGGQSSCSLEGKVVGNKGFTGGASAEEKCELSFVPKGKSIEVAAENSACRSYCGASAEIDGLYSPVPPKKKK</sequence>
<dbReference type="EMBL" id="JAJBZT010000002">
    <property type="protein sequence ID" value="MCB6182919.1"/>
    <property type="molecule type" value="Genomic_DNA"/>
</dbReference>
<feature type="chain" id="PRO_5045207219" evidence="1">
    <location>
        <begin position="25"/>
        <end position="123"/>
    </location>
</feature>